<evidence type="ECO:0000259" key="13">
    <source>
        <dbReference type="Pfam" id="PF08546"/>
    </source>
</evidence>
<dbReference type="RefSeq" id="WP_392393953.1">
    <property type="nucleotide sequence ID" value="NZ_JAURTK010000003.1"/>
</dbReference>
<evidence type="ECO:0000256" key="4">
    <source>
        <dbReference type="ARBA" id="ARBA00013014"/>
    </source>
</evidence>
<evidence type="ECO:0000256" key="8">
    <source>
        <dbReference type="ARBA" id="ARBA00023002"/>
    </source>
</evidence>
<sequence length="316" mass="33094">MKIAFLGAGALGCAIGSALTEGGHETWLVDRSAAHVEAMSRDGLQVDDERGTRQVKVRATMNPAEVGPVDLVIVLVKSFHTDQAMRGALALVGPETVVLSLQNGLGHEDVLSEIVGRERVLAGKTYVGGVLRGPGHIQAGVTGKLTIIGELDGRITARAQEIADAFNAAGLTTTVSDNILGTMWDKLLINVATGAITGITQLTYGQLYDEPVLKATSLAAVEEAMAAARAAGITLSITNAEDAWNMAAEGLPPAFKTSMLQSLEKSSITEIDFINGAVVRWGERLNVPTPVNSTLVACIKGIERAMTDRQKQGAAA</sequence>
<comment type="function">
    <text evidence="1 11">Catalyzes the NADPH-dependent reduction of ketopantoate into pantoic acid.</text>
</comment>
<dbReference type="InterPro" id="IPR003710">
    <property type="entry name" value="ApbA"/>
</dbReference>
<dbReference type="Proteomes" id="UP001229486">
    <property type="component" value="Unassembled WGS sequence"/>
</dbReference>
<evidence type="ECO:0000256" key="6">
    <source>
        <dbReference type="ARBA" id="ARBA00022655"/>
    </source>
</evidence>
<name>A0AB73IDJ4_9BURK</name>
<dbReference type="GO" id="GO:0008677">
    <property type="term" value="F:2-dehydropantoate 2-reductase activity"/>
    <property type="evidence" value="ECO:0007669"/>
    <property type="project" value="UniProtKB-EC"/>
</dbReference>
<dbReference type="FunFam" id="3.40.50.720:FF:000307">
    <property type="entry name" value="2-dehydropantoate 2-reductase"/>
    <property type="match status" value="1"/>
</dbReference>
<dbReference type="AlphaFoldDB" id="A0AB73IDJ4"/>
<keyword evidence="8 11" id="KW-0560">Oxidoreductase</keyword>
<dbReference type="PANTHER" id="PTHR21708">
    <property type="entry name" value="PROBABLE 2-DEHYDROPANTOATE 2-REDUCTASE"/>
    <property type="match status" value="1"/>
</dbReference>
<evidence type="ECO:0000256" key="9">
    <source>
        <dbReference type="ARBA" id="ARBA00032024"/>
    </source>
</evidence>
<keyword evidence="6 11" id="KW-0566">Pantothenate biosynthesis</keyword>
<evidence type="ECO:0000259" key="12">
    <source>
        <dbReference type="Pfam" id="PF02558"/>
    </source>
</evidence>
<dbReference type="Pfam" id="PF02558">
    <property type="entry name" value="ApbA"/>
    <property type="match status" value="1"/>
</dbReference>
<dbReference type="InterPro" id="IPR013332">
    <property type="entry name" value="KPR_N"/>
</dbReference>
<dbReference type="EC" id="1.1.1.169" evidence="4 11"/>
<evidence type="ECO:0000256" key="7">
    <source>
        <dbReference type="ARBA" id="ARBA00022857"/>
    </source>
</evidence>
<evidence type="ECO:0000256" key="10">
    <source>
        <dbReference type="ARBA" id="ARBA00048793"/>
    </source>
</evidence>
<evidence type="ECO:0000256" key="1">
    <source>
        <dbReference type="ARBA" id="ARBA00002919"/>
    </source>
</evidence>
<dbReference type="InterPro" id="IPR051402">
    <property type="entry name" value="KPR-Related"/>
</dbReference>
<feature type="domain" description="Ketopantoate reductase C-terminal" evidence="13">
    <location>
        <begin position="178"/>
        <end position="303"/>
    </location>
</feature>
<dbReference type="InterPro" id="IPR008927">
    <property type="entry name" value="6-PGluconate_DH-like_C_sf"/>
</dbReference>
<evidence type="ECO:0000256" key="5">
    <source>
        <dbReference type="ARBA" id="ARBA00019465"/>
    </source>
</evidence>
<dbReference type="GO" id="GO:0005737">
    <property type="term" value="C:cytoplasm"/>
    <property type="evidence" value="ECO:0007669"/>
    <property type="project" value="TreeGrafter"/>
</dbReference>
<evidence type="ECO:0000256" key="2">
    <source>
        <dbReference type="ARBA" id="ARBA00004994"/>
    </source>
</evidence>
<dbReference type="Gene3D" id="3.40.50.720">
    <property type="entry name" value="NAD(P)-binding Rossmann-like Domain"/>
    <property type="match status" value="1"/>
</dbReference>
<gene>
    <name evidence="14" type="ORF">J2793_003247</name>
</gene>
<proteinExistence type="inferred from homology"/>
<dbReference type="InterPro" id="IPR013752">
    <property type="entry name" value="KPA_reductase"/>
</dbReference>
<reference evidence="14" key="1">
    <citation type="submission" date="2023-07" db="EMBL/GenBank/DDBJ databases">
        <title>Sorghum-associated microbial communities from plants grown in Nebraska, USA.</title>
        <authorList>
            <person name="Schachtman D."/>
        </authorList>
    </citation>
    <scope>NUCLEOTIDE SEQUENCE</scope>
    <source>
        <strain evidence="14">DS1061</strain>
    </source>
</reference>
<evidence type="ECO:0000256" key="3">
    <source>
        <dbReference type="ARBA" id="ARBA00007870"/>
    </source>
</evidence>
<dbReference type="SUPFAM" id="SSF48179">
    <property type="entry name" value="6-phosphogluconate dehydrogenase C-terminal domain-like"/>
    <property type="match status" value="1"/>
</dbReference>
<accession>A0AB73IDJ4</accession>
<dbReference type="NCBIfam" id="TIGR00745">
    <property type="entry name" value="apbA_panE"/>
    <property type="match status" value="1"/>
</dbReference>
<feature type="domain" description="Ketopantoate reductase N-terminal" evidence="12">
    <location>
        <begin position="3"/>
        <end position="150"/>
    </location>
</feature>
<comment type="caution">
    <text evidence="14">The sequence shown here is derived from an EMBL/GenBank/DDBJ whole genome shotgun (WGS) entry which is preliminary data.</text>
</comment>
<dbReference type="Pfam" id="PF08546">
    <property type="entry name" value="ApbA_C"/>
    <property type="match status" value="1"/>
</dbReference>
<evidence type="ECO:0000313" key="14">
    <source>
        <dbReference type="EMBL" id="MDP9647801.1"/>
    </source>
</evidence>
<comment type="catalytic activity">
    <reaction evidence="10 11">
        <text>(R)-pantoate + NADP(+) = 2-dehydropantoate + NADPH + H(+)</text>
        <dbReference type="Rhea" id="RHEA:16233"/>
        <dbReference type="ChEBI" id="CHEBI:11561"/>
        <dbReference type="ChEBI" id="CHEBI:15378"/>
        <dbReference type="ChEBI" id="CHEBI:15980"/>
        <dbReference type="ChEBI" id="CHEBI:57783"/>
        <dbReference type="ChEBI" id="CHEBI:58349"/>
        <dbReference type="EC" id="1.1.1.169"/>
    </reaction>
</comment>
<dbReference type="SUPFAM" id="SSF51735">
    <property type="entry name" value="NAD(P)-binding Rossmann-fold domains"/>
    <property type="match status" value="1"/>
</dbReference>
<dbReference type="InterPro" id="IPR036291">
    <property type="entry name" value="NAD(P)-bd_dom_sf"/>
</dbReference>
<dbReference type="PANTHER" id="PTHR21708:SF26">
    <property type="entry name" value="2-DEHYDROPANTOATE 2-REDUCTASE"/>
    <property type="match status" value="1"/>
</dbReference>
<dbReference type="GO" id="GO:0015940">
    <property type="term" value="P:pantothenate biosynthetic process"/>
    <property type="evidence" value="ECO:0007669"/>
    <property type="project" value="UniProtKB-KW"/>
</dbReference>
<dbReference type="InterPro" id="IPR013328">
    <property type="entry name" value="6PGD_dom2"/>
</dbReference>
<evidence type="ECO:0000313" key="15">
    <source>
        <dbReference type="Proteomes" id="UP001229486"/>
    </source>
</evidence>
<comment type="pathway">
    <text evidence="2 11">Cofactor biosynthesis; (R)-pantothenate biosynthesis; (R)-pantoate from 3-methyl-2-oxobutanoate: step 2/2.</text>
</comment>
<dbReference type="EMBL" id="JAURTK010000003">
    <property type="protein sequence ID" value="MDP9647801.1"/>
    <property type="molecule type" value="Genomic_DNA"/>
</dbReference>
<dbReference type="Gene3D" id="1.10.1040.10">
    <property type="entry name" value="N-(1-d-carboxylethyl)-l-norvaline Dehydrogenase, domain 2"/>
    <property type="match status" value="1"/>
</dbReference>
<comment type="similarity">
    <text evidence="3 11">Belongs to the ketopantoate reductase family.</text>
</comment>
<organism evidence="14 15">
    <name type="scientific">Paraburkholderia caledonica</name>
    <dbReference type="NCBI Taxonomy" id="134536"/>
    <lineage>
        <taxon>Bacteria</taxon>
        <taxon>Pseudomonadati</taxon>
        <taxon>Pseudomonadota</taxon>
        <taxon>Betaproteobacteria</taxon>
        <taxon>Burkholderiales</taxon>
        <taxon>Burkholderiaceae</taxon>
        <taxon>Paraburkholderia</taxon>
    </lineage>
</organism>
<protein>
    <recommendedName>
        <fullName evidence="5 11">2-dehydropantoate 2-reductase</fullName>
        <ecNumber evidence="4 11">1.1.1.169</ecNumber>
    </recommendedName>
    <alternativeName>
        <fullName evidence="9 11">Ketopantoate reductase</fullName>
    </alternativeName>
</protein>
<evidence type="ECO:0000256" key="11">
    <source>
        <dbReference type="RuleBase" id="RU362068"/>
    </source>
</evidence>
<keyword evidence="7 11" id="KW-0521">NADP</keyword>